<dbReference type="GO" id="GO:0005737">
    <property type="term" value="C:cytoplasm"/>
    <property type="evidence" value="ECO:0007669"/>
    <property type="project" value="TreeGrafter"/>
</dbReference>
<organism evidence="4 5">
    <name type="scientific">Halobacillus salinus</name>
    <dbReference type="NCBI Taxonomy" id="192814"/>
    <lineage>
        <taxon>Bacteria</taxon>
        <taxon>Bacillati</taxon>
        <taxon>Bacillota</taxon>
        <taxon>Bacilli</taxon>
        <taxon>Bacillales</taxon>
        <taxon>Bacillaceae</taxon>
        <taxon>Halobacillus</taxon>
    </lineage>
</organism>
<comment type="caution">
    <text evidence="4">The sequence shown here is derived from an EMBL/GenBank/DDBJ whole genome shotgun (WGS) entry which is preliminary data.</text>
</comment>
<feature type="binding site" evidence="2">
    <location>
        <begin position="8"/>
        <end position="15"/>
    </location>
    <ligand>
        <name>substrate</name>
    </ligand>
</feature>
<feature type="region of interest" description="Disordered" evidence="3">
    <location>
        <begin position="9"/>
        <end position="31"/>
    </location>
</feature>
<dbReference type="PANTHER" id="PTHR48100:SF1">
    <property type="entry name" value="HISTIDINE PHOSPHATASE FAMILY PROTEIN-RELATED"/>
    <property type="match status" value="1"/>
</dbReference>
<feature type="compositionally biased region" description="Polar residues" evidence="3">
    <location>
        <begin position="12"/>
        <end position="26"/>
    </location>
</feature>
<dbReference type="Gene3D" id="3.40.50.1240">
    <property type="entry name" value="Phosphoglycerate mutase-like"/>
    <property type="match status" value="1"/>
</dbReference>
<proteinExistence type="predicted"/>
<dbReference type="RefSeq" id="WP_135327933.1">
    <property type="nucleotide sequence ID" value="NZ_SRJC01000003.1"/>
</dbReference>
<dbReference type="SUPFAM" id="SSF53254">
    <property type="entry name" value="Phosphoglycerate mutase-like"/>
    <property type="match status" value="1"/>
</dbReference>
<dbReference type="STRING" id="192814.GCA_900166575_03468"/>
<sequence>MIRVGIIRHGSTPWNKQRRAQGSSNIPLDDEGRNEAEKLALRLEKEDWSYIYASPLARASETAEIIQKRLQIPLIKDDRLREVGGGQIEGTTEQERIDKWGQEWRTLELGMEKKEDALHRVLSLLEEIEEKHEEERVLVVSHGSLISHLVREIVSGQSVDGHINNTSITEVIRDVGDWELELFNCTRHLDEN</sequence>
<dbReference type="PANTHER" id="PTHR48100">
    <property type="entry name" value="BROAD-SPECIFICITY PHOSPHATASE YOR283W-RELATED"/>
    <property type="match status" value="1"/>
</dbReference>
<reference evidence="4 5" key="1">
    <citation type="journal article" date="2003" name="Int. J. Syst. Evol. Microbiol.">
        <title>Halobacillus salinus sp. nov., isolated from a salt lake on the coast of the East Sea in Korea.</title>
        <authorList>
            <person name="Yoon J.H."/>
            <person name="Kang K.H."/>
            <person name="Park Y.H."/>
        </authorList>
    </citation>
    <scope>NUCLEOTIDE SEQUENCE [LARGE SCALE GENOMIC DNA]</scope>
    <source>
        <strain evidence="4 5">HSL-3</strain>
    </source>
</reference>
<evidence type="ECO:0000313" key="4">
    <source>
        <dbReference type="EMBL" id="TGB02254.1"/>
    </source>
</evidence>
<feature type="binding site" evidence="2">
    <location>
        <position position="58"/>
    </location>
    <ligand>
        <name>substrate</name>
    </ligand>
</feature>
<evidence type="ECO:0000256" key="2">
    <source>
        <dbReference type="PIRSR" id="PIRSR613078-2"/>
    </source>
</evidence>
<evidence type="ECO:0000256" key="3">
    <source>
        <dbReference type="SAM" id="MobiDB-lite"/>
    </source>
</evidence>
<dbReference type="EMBL" id="SRJC01000003">
    <property type="protein sequence ID" value="TGB02254.1"/>
    <property type="molecule type" value="Genomic_DNA"/>
</dbReference>
<name>A0A4Z0GYF0_9BACI</name>
<dbReference type="CDD" id="cd07067">
    <property type="entry name" value="HP_PGM_like"/>
    <property type="match status" value="1"/>
</dbReference>
<dbReference type="InterPro" id="IPR013078">
    <property type="entry name" value="His_Pase_superF_clade-1"/>
</dbReference>
<evidence type="ECO:0000256" key="1">
    <source>
        <dbReference type="PIRSR" id="PIRSR613078-1"/>
    </source>
</evidence>
<dbReference type="InterPro" id="IPR029033">
    <property type="entry name" value="His_PPase_superfam"/>
</dbReference>
<evidence type="ECO:0000313" key="5">
    <source>
        <dbReference type="Proteomes" id="UP000297982"/>
    </source>
</evidence>
<feature type="active site" description="Tele-phosphohistidine intermediate" evidence="1">
    <location>
        <position position="9"/>
    </location>
</feature>
<dbReference type="InterPro" id="IPR050275">
    <property type="entry name" value="PGM_Phosphatase"/>
</dbReference>
<dbReference type="Proteomes" id="UP000297982">
    <property type="component" value="Unassembled WGS sequence"/>
</dbReference>
<protein>
    <submittedName>
        <fullName evidence="4">Histidine phosphatase family protein</fullName>
    </submittedName>
</protein>
<dbReference type="AlphaFoldDB" id="A0A4Z0GYF0"/>
<dbReference type="SMART" id="SM00855">
    <property type="entry name" value="PGAM"/>
    <property type="match status" value="1"/>
</dbReference>
<feature type="active site" description="Proton donor/acceptor" evidence="1">
    <location>
        <position position="82"/>
    </location>
</feature>
<dbReference type="GO" id="GO:0016791">
    <property type="term" value="F:phosphatase activity"/>
    <property type="evidence" value="ECO:0007669"/>
    <property type="project" value="TreeGrafter"/>
</dbReference>
<dbReference type="Pfam" id="PF00300">
    <property type="entry name" value="His_Phos_1"/>
    <property type="match status" value="1"/>
</dbReference>
<gene>
    <name evidence="4" type="ORF">E4663_12990</name>
</gene>
<accession>A0A4Z0GYF0</accession>
<keyword evidence="5" id="KW-1185">Reference proteome</keyword>